<reference evidence="1" key="1">
    <citation type="submission" date="2023-02" db="EMBL/GenBank/DDBJ databases">
        <authorList>
            <person name="Palmer J.M."/>
        </authorList>
    </citation>
    <scope>NUCLEOTIDE SEQUENCE</scope>
    <source>
        <strain evidence="1">FW57</strain>
    </source>
</reference>
<dbReference type="EMBL" id="JAHCVI010000003">
    <property type="protein sequence ID" value="KAG7287192.1"/>
    <property type="molecule type" value="Genomic_DNA"/>
</dbReference>
<proteinExistence type="predicted"/>
<protein>
    <recommendedName>
        <fullName evidence="3">BTB domain-containing protein</fullName>
    </recommendedName>
</protein>
<dbReference type="CDD" id="cd18186">
    <property type="entry name" value="BTB_POZ_ZBTB_KLHL-like"/>
    <property type="match status" value="1"/>
</dbReference>
<dbReference type="InterPro" id="IPR011333">
    <property type="entry name" value="SKP1/BTB/POZ_sf"/>
</dbReference>
<dbReference type="AlphaFoldDB" id="A0AAD4HWR2"/>
<dbReference type="Gene3D" id="3.30.710.10">
    <property type="entry name" value="Potassium Channel Kv1.1, Chain A"/>
    <property type="match status" value="1"/>
</dbReference>
<evidence type="ECO:0008006" key="3">
    <source>
        <dbReference type="Google" id="ProtNLM"/>
    </source>
</evidence>
<gene>
    <name evidence="1" type="ORF">NEMBOFW57_006697</name>
</gene>
<keyword evidence="2" id="KW-1185">Reference proteome</keyword>
<comment type="caution">
    <text evidence="1">The sequence shown here is derived from an EMBL/GenBank/DDBJ whole genome shotgun (WGS) entry which is preliminary data.</text>
</comment>
<dbReference type="Proteomes" id="UP001197093">
    <property type="component" value="Unassembled WGS sequence"/>
</dbReference>
<evidence type="ECO:0000313" key="1">
    <source>
        <dbReference type="EMBL" id="KAG7287192.1"/>
    </source>
</evidence>
<sequence length="377" mass="41940">MDSNTATFRSIDREFDSEGDLVFVVDSESEEGNLNFLVCSATMRRSSRVWKQMLFGPWTETKPISVLCVIAGFPGGQALAPGGPFPPFSTSRLLIGEPVADGTSSTAEPTATGVSTSRKMNVAANLVAMNPTWAITRKNTNHSVELTILDEDGDLTLYVGADTAEPERAFRVCSSALRRASPVWKKMLFGPWVEAKPSTGEWTVSFPEDKPSPLSVLLGIIHGKFEFLIPSWRIASRDFATISDVLVVADKYDLFDCLRPWAADWLGPVDSGAELTCHEVLQQMHVAWELGAEQKLTSIITILIFATSDADIQELLDFSEQYHLHSLPSVLGDFLVDFKSFEQMLVALWDEWEDVLGNGPRVRMYKRRRQLDIEEDV</sequence>
<name>A0AAD4HWR2_9PEZI</name>
<accession>A0AAD4HWR2</accession>
<organism evidence="1 2">
    <name type="scientific">Staphylotrichum longicolle</name>
    <dbReference type="NCBI Taxonomy" id="669026"/>
    <lineage>
        <taxon>Eukaryota</taxon>
        <taxon>Fungi</taxon>
        <taxon>Dikarya</taxon>
        <taxon>Ascomycota</taxon>
        <taxon>Pezizomycotina</taxon>
        <taxon>Sordariomycetes</taxon>
        <taxon>Sordariomycetidae</taxon>
        <taxon>Sordariales</taxon>
        <taxon>Chaetomiaceae</taxon>
        <taxon>Staphylotrichum</taxon>
    </lineage>
</organism>
<evidence type="ECO:0000313" key="2">
    <source>
        <dbReference type="Proteomes" id="UP001197093"/>
    </source>
</evidence>